<name>A0ABM8UHE4_9GAMM</name>
<reference evidence="2 3" key="1">
    <citation type="submission" date="2021-04" db="EMBL/GenBank/DDBJ databases">
        <authorList>
            <person name="Rodrigo-Torres L."/>
            <person name="Arahal R. D."/>
            <person name="Lucena T."/>
        </authorList>
    </citation>
    <scope>NUCLEOTIDE SEQUENCE [LARGE SCALE GENOMIC DNA]</scope>
    <source>
        <strain evidence="2 3">CECT 30171</strain>
    </source>
</reference>
<proteinExistence type="predicted"/>
<evidence type="ECO:0000313" key="2">
    <source>
        <dbReference type="EMBL" id="CAG4976222.1"/>
    </source>
</evidence>
<dbReference type="RefSeq" id="WP_215218644.1">
    <property type="nucleotide sequence ID" value="NZ_OU015430.1"/>
</dbReference>
<organism evidence="2 3">
    <name type="scientific">Novilysobacter luteus</name>
    <dbReference type="NCBI Taxonomy" id="2822368"/>
    <lineage>
        <taxon>Bacteria</taxon>
        <taxon>Pseudomonadati</taxon>
        <taxon>Pseudomonadota</taxon>
        <taxon>Gammaproteobacteria</taxon>
        <taxon>Lysobacterales</taxon>
        <taxon>Lysobacteraceae</taxon>
        <taxon>Novilysobacter</taxon>
    </lineage>
</organism>
<dbReference type="Gene3D" id="3.30.70.790">
    <property type="entry name" value="UreE, C-terminal domain"/>
    <property type="match status" value="1"/>
</dbReference>
<dbReference type="EMBL" id="OU015430">
    <property type="protein sequence ID" value="CAG4976222.1"/>
    <property type="molecule type" value="Genomic_DNA"/>
</dbReference>
<feature type="domain" description="DUF2007" evidence="1">
    <location>
        <begin position="1"/>
        <end position="66"/>
    </location>
</feature>
<evidence type="ECO:0000313" key="3">
    <source>
        <dbReference type="Proteomes" id="UP000680116"/>
    </source>
</evidence>
<sequence>MKVVYDAANIIDAHLIRHALEAAEIPVFLKGEALVGGMGELPLFGVVQVCVPASAWPAAREVVESVGLGAAAADPQAEGDWVDGVLPA</sequence>
<protein>
    <recommendedName>
        <fullName evidence="1">DUF2007 domain-containing protein</fullName>
    </recommendedName>
</protein>
<gene>
    <name evidence="2" type="ORF">LYB30171_02123</name>
</gene>
<dbReference type="Pfam" id="PF09413">
    <property type="entry name" value="DUF2007"/>
    <property type="match status" value="1"/>
</dbReference>
<accession>A0ABM8UHE4</accession>
<dbReference type="InterPro" id="IPR018551">
    <property type="entry name" value="DUF2007"/>
</dbReference>
<keyword evidence="3" id="KW-1185">Reference proteome</keyword>
<evidence type="ECO:0000259" key="1">
    <source>
        <dbReference type="Pfam" id="PF09413"/>
    </source>
</evidence>
<dbReference type="Proteomes" id="UP000680116">
    <property type="component" value="Chromosome"/>
</dbReference>